<keyword evidence="4" id="KW-1185">Reference proteome</keyword>
<dbReference type="Pfam" id="PF00248">
    <property type="entry name" value="Aldo_ket_red"/>
    <property type="match status" value="1"/>
</dbReference>
<dbReference type="Proteomes" id="UP001227831">
    <property type="component" value="Unassembled WGS sequence"/>
</dbReference>
<dbReference type="InterPro" id="IPR023210">
    <property type="entry name" value="NADP_OxRdtase_dom"/>
</dbReference>
<protein>
    <submittedName>
        <fullName evidence="3">Aldo/keto reductase</fullName>
    </submittedName>
</protein>
<evidence type="ECO:0000259" key="2">
    <source>
        <dbReference type="Pfam" id="PF00248"/>
    </source>
</evidence>
<evidence type="ECO:0000313" key="3">
    <source>
        <dbReference type="EMBL" id="MDQ7937208.1"/>
    </source>
</evidence>
<dbReference type="InterPro" id="IPR036812">
    <property type="entry name" value="NAD(P)_OxRdtase_dom_sf"/>
</dbReference>
<dbReference type="InterPro" id="IPR050523">
    <property type="entry name" value="AKR_Detox_Biosynth"/>
</dbReference>
<keyword evidence="1" id="KW-0560">Oxidoreductase</keyword>
<proteinExistence type="predicted"/>
<name>A0ABU1A8C3_9LACO</name>
<reference evidence="3 4" key="1">
    <citation type="journal article" date="2023" name="Int. J. Syst. Evol. Microbiol.">
        <title>Lactiplantibacillus brownii sp. nov., a novel psychrotolerant species isolated from sauerkraut.</title>
        <authorList>
            <person name="Heng Y.C."/>
            <person name="Silvaraju S."/>
            <person name="Lee J.K.Y."/>
            <person name="Kittelmann S."/>
        </authorList>
    </citation>
    <scope>NUCLEOTIDE SEQUENCE [LARGE SCALE GENOMIC DNA]</scope>
    <source>
        <strain evidence="3 4">WILCCON 0030</strain>
    </source>
</reference>
<sequence>MTKTAKIVLGAWAWGDTDDYFGNGYAADHFGPVYAEAIKQGLNFWDTAYAYSKGNSETILGNLMKDTPRQDLVISTKFTPQLADDGAHPVQDMFKGSTQRLGTDYFDYYWIHNDDDVEKWTPQLIPLLQSGQIKHIGISNHTLPEIKRVQAILGAAGFKLDAVQNHLSLLDRTSEQAGILDYCHQNDIKFFAYMVLEQGALTGKYTVDHPFPATSARGKVYNPQLPQLTALIETLTKVGAPHQLSAAQTAMAWALAKGTIPIIGVTKVKQVAEAAQVAATALSAEEVKTLETAAAKTTADTIGFWEQDMRKDH</sequence>
<dbReference type="PANTHER" id="PTHR43364:SF4">
    <property type="entry name" value="NAD(P)-LINKED OXIDOREDUCTASE SUPERFAMILY PROTEIN"/>
    <property type="match status" value="1"/>
</dbReference>
<feature type="domain" description="NADP-dependent oxidoreductase" evidence="2">
    <location>
        <begin position="6"/>
        <end position="293"/>
    </location>
</feature>
<dbReference type="SUPFAM" id="SSF51430">
    <property type="entry name" value="NAD(P)-linked oxidoreductase"/>
    <property type="match status" value="1"/>
</dbReference>
<gene>
    <name evidence="3" type="ORF">RA086_06155</name>
</gene>
<dbReference type="CDD" id="cd19103">
    <property type="entry name" value="AKR_unchar"/>
    <property type="match status" value="1"/>
</dbReference>
<dbReference type="EMBL" id="JAVCWF010000001">
    <property type="protein sequence ID" value="MDQ7937208.1"/>
    <property type="molecule type" value="Genomic_DNA"/>
</dbReference>
<organism evidence="3 4">
    <name type="scientific">Lactiplantibacillus brownii</name>
    <dbReference type="NCBI Taxonomy" id="3069269"/>
    <lineage>
        <taxon>Bacteria</taxon>
        <taxon>Bacillati</taxon>
        <taxon>Bacillota</taxon>
        <taxon>Bacilli</taxon>
        <taxon>Lactobacillales</taxon>
        <taxon>Lactobacillaceae</taxon>
        <taxon>Lactiplantibacillus</taxon>
    </lineage>
</organism>
<accession>A0ABU1A8C3</accession>
<dbReference type="PANTHER" id="PTHR43364">
    <property type="entry name" value="NADH-SPECIFIC METHYLGLYOXAL REDUCTASE-RELATED"/>
    <property type="match status" value="1"/>
</dbReference>
<evidence type="ECO:0000256" key="1">
    <source>
        <dbReference type="ARBA" id="ARBA00023002"/>
    </source>
</evidence>
<dbReference type="Gene3D" id="3.20.20.100">
    <property type="entry name" value="NADP-dependent oxidoreductase domain"/>
    <property type="match status" value="1"/>
</dbReference>
<comment type="caution">
    <text evidence="3">The sequence shown here is derived from an EMBL/GenBank/DDBJ whole genome shotgun (WGS) entry which is preliminary data.</text>
</comment>
<evidence type="ECO:0000313" key="4">
    <source>
        <dbReference type="Proteomes" id="UP001227831"/>
    </source>
</evidence>
<dbReference type="RefSeq" id="WP_308702974.1">
    <property type="nucleotide sequence ID" value="NZ_AP027463.1"/>
</dbReference>